<dbReference type="EMBL" id="VXIS01000098">
    <property type="protein sequence ID" value="KAA8905550.1"/>
    <property type="molecule type" value="Genomic_DNA"/>
</dbReference>
<dbReference type="InParanoid" id="A0A5J5EWP1"/>
<reference evidence="1 2" key="1">
    <citation type="submission" date="2019-09" db="EMBL/GenBank/DDBJ databases">
        <title>Draft genome of the ectomycorrhizal ascomycete Sphaerosporella brunnea.</title>
        <authorList>
            <consortium name="DOE Joint Genome Institute"/>
            <person name="Benucci G.M."/>
            <person name="Marozzi G."/>
            <person name="Antonielli L."/>
            <person name="Sanchez S."/>
            <person name="Marco P."/>
            <person name="Wang X."/>
            <person name="Falini L.B."/>
            <person name="Barry K."/>
            <person name="Haridas S."/>
            <person name="Lipzen A."/>
            <person name="Labutti K."/>
            <person name="Grigoriev I.V."/>
            <person name="Murat C."/>
            <person name="Martin F."/>
            <person name="Albertini E."/>
            <person name="Donnini D."/>
            <person name="Bonito G."/>
        </authorList>
    </citation>
    <scope>NUCLEOTIDE SEQUENCE [LARGE SCALE GENOMIC DNA]</scope>
    <source>
        <strain evidence="1 2">Sb_GMNB300</strain>
    </source>
</reference>
<dbReference type="AlphaFoldDB" id="A0A5J5EWP1"/>
<proteinExistence type="predicted"/>
<organism evidence="1 2">
    <name type="scientific">Sphaerosporella brunnea</name>
    <dbReference type="NCBI Taxonomy" id="1250544"/>
    <lineage>
        <taxon>Eukaryota</taxon>
        <taxon>Fungi</taxon>
        <taxon>Dikarya</taxon>
        <taxon>Ascomycota</taxon>
        <taxon>Pezizomycotina</taxon>
        <taxon>Pezizomycetes</taxon>
        <taxon>Pezizales</taxon>
        <taxon>Pyronemataceae</taxon>
        <taxon>Sphaerosporella</taxon>
    </lineage>
</organism>
<evidence type="ECO:0000313" key="1">
    <source>
        <dbReference type="EMBL" id="KAA8905550.1"/>
    </source>
</evidence>
<comment type="caution">
    <text evidence="1">The sequence shown here is derived from an EMBL/GenBank/DDBJ whole genome shotgun (WGS) entry which is preliminary data.</text>
</comment>
<gene>
    <name evidence="1" type="ORF">FN846DRAFT_1021749</name>
</gene>
<protein>
    <submittedName>
        <fullName evidence="1">Uncharacterized protein</fullName>
    </submittedName>
</protein>
<sequence>MDSTIGDWFCAFTCYDFWRLDSSLSYTSDAQPEWTLPLRLQTVARCYSGWPNTHIVTHYTATNSPRLALLMHDDEDSLLFLRRLKIRRRKDAPNSRWHFFDYWYYESCDLENDGPFLAALPKSGENEYMFLLSTMDGDVEYKVITLPMQRTERPPVMCDFRKSQELKDWLENGVTPHPELNVPVNENMGGHTALFSWGWG</sequence>
<evidence type="ECO:0000313" key="2">
    <source>
        <dbReference type="Proteomes" id="UP000326924"/>
    </source>
</evidence>
<dbReference type="Proteomes" id="UP000326924">
    <property type="component" value="Unassembled WGS sequence"/>
</dbReference>
<accession>A0A5J5EWP1</accession>
<name>A0A5J5EWP1_9PEZI</name>
<keyword evidence="2" id="KW-1185">Reference proteome</keyword>